<proteinExistence type="predicted"/>
<organism evidence="2 3">
    <name type="scientific">Candidatus Ozemobacter sibiricus</name>
    <dbReference type="NCBI Taxonomy" id="2268124"/>
    <lineage>
        <taxon>Bacteria</taxon>
        <taxon>Candidatus Ozemobacteria</taxon>
        <taxon>Candidatus Ozemobacterales</taxon>
        <taxon>Candidatus Ozemobacteraceae</taxon>
        <taxon>Candidatus Ozemobacter</taxon>
    </lineage>
</organism>
<feature type="signal peptide" evidence="1">
    <location>
        <begin position="1"/>
        <end position="27"/>
    </location>
</feature>
<evidence type="ECO:0000313" key="2">
    <source>
        <dbReference type="EMBL" id="RCK77811.1"/>
    </source>
</evidence>
<protein>
    <recommendedName>
        <fullName evidence="4">Chaperone protein DnaJ</fullName>
    </recommendedName>
</protein>
<dbReference type="CDD" id="cd10719">
    <property type="entry name" value="DnaJ_zf"/>
    <property type="match status" value="1"/>
</dbReference>
<reference evidence="2 3" key="1">
    <citation type="submission" date="2018-05" db="EMBL/GenBank/DDBJ databases">
        <title>A metagenomic window into the 2 km-deep terrestrial subsurface aquifer revealed taxonomically and functionally diverse microbial community comprising novel uncultured bacterial lineages.</title>
        <authorList>
            <person name="Kadnikov V.V."/>
            <person name="Mardanov A.V."/>
            <person name="Beletsky A.V."/>
            <person name="Banks D."/>
            <person name="Pimenov N.V."/>
            <person name="Frank Y.A."/>
            <person name="Karnachuk O.V."/>
            <person name="Ravin N.V."/>
        </authorList>
    </citation>
    <scope>NUCLEOTIDE SEQUENCE [LARGE SCALE GENOMIC DNA]</scope>
    <source>
        <strain evidence="2">BY5</strain>
    </source>
</reference>
<dbReference type="InterPro" id="IPR036410">
    <property type="entry name" value="HSP_DnaJ_Cys-rich_dom_sf"/>
</dbReference>
<sequence>MLLRGRLASWLGVAVLSALLLAGPAMAETITQTFEHQLGIGESAKSFEHRIDLPEPLAMKGQIFIGRQLELSGKMVIEREELKGTYYYVKVRLPKATLWVAKGSLKVTLETGAQPPATPVLESCTGLKVTGPGLTPRLSWNGAGKYTAVTLLDRGSGKTVWERVILGKTVADLDEGGLSVGRRYFFGACQSDETARYSPEAKVAFRVDVKVERCRYCYGTGWETCRSCNGSGHFVTQGPNGQPIYTVCSFCHGTGRQPCTWCNGTGKIETPIIVPE</sequence>
<gene>
    <name evidence="2" type="ORF">OZSIB_2580</name>
</gene>
<evidence type="ECO:0000256" key="1">
    <source>
        <dbReference type="SAM" id="SignalP"/>
    </source>
</evidence>
<dbReference type="AlphaFoldDB" id="A0A367ZKE4"/>
<dbReference type="Gene3D" id="2.10.230.10">
    <property type="entry name" value="Heat shock protein DnaJ, cysteine-rich domain"/>
    <property type="match status" value="1"/>
</dbReference>
<feature type="chain" id="PRO_5017033451" description="Chaperone protein DnaJ" evidence="1">
    <location>
        <begin position="28"/>
        <end position="276"/>
    </location>
</feature>
<accession>A0A367ZKE4</accession>
<dbReference type="InterPro" id="IPR001305">
    <property type="entry name" value="HSP_DnaJ_Cys-rich_dom"/>
</dbReference>
<dbReference type="Proteomes" id="UP000252355">
    <property type="component" value="Unassembled WGS sequence"/>
</dbReference>
<comment type="caution">
    <text evidence="2">The sequence shown here is derived from an EMBL/GenBank/DDBJ whole genome shotgun (WGS) entry which is preliminary data.</text>
</comment>
<evidence type="ECO:0000313" key="3">
    <source>
        <dbReference type="Proteomes" id="UP000252355"/>
    </source>
</evidence>
<name>A0A367ZKE4_9BACT</name>
<dbReference type="GO" id="GO:0031072">
    <property type="term" value="F:heat shock protein binding"/>
    <property type="evidence" value="ECO:0007669"/>
    <property type="project" value="InterPro"/>
</dbReference>
<keyword evidence="1" id="KW-0732">Signal</keyword>
<dbReference type="SUPFAM" id="SSF57938">
    <property type="entry name" value="DnaJ/Hsp40 cysteine-rich domain"/>
    <property type="match status" value="1"/>
</dbReference>
<dbReference type="GO" id="GO:0051082">
    <property type="term" value="F:unfolded protein binding"/>
    <property type="evidence" value="ECO:0007669"/>
    <property type="project" value="InterPro"/>
</dbReference>
<evidence type="ECO:0008006" key="4">
    <source>
        <dbReference type="Google" id="ProtNLM"/>
    </source>
</evidence>
<dbReference type="EMBL" id="QOQW01000032">
    <property type="protein sequence ID" value="RCK77811.1"/>
    <property type="molecule type" value="Genomic_DNA"/>
</dbReference>